<keyword evidence="8" id="KW-1185">Reference proteome</keyword>
<keyword evidence="2 5" id="KW-0812">Transmembrane</keyword>
<dbReference type="InterPro" id="IPR052263">
    <property type="entry name" value="GPI_Anchor_Biosynth"/>
</dbReference>
<evidence type="ECO:0000256" key="4">
    <source>
        <dbReference type="ARBA" id="ARBA00023136"/>
    </source>
</evidence>
<evidence type="ECO:0000256" key="5">
    <source>
        <dbReference type="SAM" id="Phobius"/>
    </source>
</evidence>
<keyword evidence="3 5" id="KW-1133">Transmembrane helix</keyword>
<evidence type="ECO:0000256" key="2">
    <source>
        <dbReference type="ARBA" id="ARBA00022692"/>
    </source>
</evidence>
<dbReference type="EMBL" id="UZAM01007821">
    <property type="protein sequence ID" value="VDP01610.1"/>
    <property type="molecule type" value="Genomic_DNA"/>
</dbReference>
<reference evidence="9" key="1">
    <citation type="submission" date="2016-06" db="UniProtKB">
        <authorList>
            <consortium name="WormBaseParasite"/>
        </authorList>
    </citation>
    <scope>IDENTIFICATION</scope>
</reference>
<dbReference type="InterPro" id="IPR013717">
    <property type="entry name" value="PIG-P"/>
</dbReference>
<keyword evidence="4 5" id="KW-0472">Membrane</keyword>
<feature type="transmembrane region" description="Helical" evidence="5">
    <location>
        <begin position="55"/>
        <end position="82"/>
    </location>
</feature>
<accession>A0A183IIX4</accession>
<dbReference type="AlphaFoldDB" id="A0A183IIX4"/>
<dbReference type="Proteomes" id="UP000270296">
    <property type="component" value="Unassembled WGS sequence"/>
</dbReference>
<reference evidence="7 8" key="2">
    <citation type="submission" date="2018-11" db="EMBL/GenBank/DDBJ databases">
        <authorList>
            <consortium name="Pathogen Informatics"/>
        </authorList>
    </citation>
    <scope>NUCLEOTIDE SEQUENCE [LARGE SCALE GENOMIC DNA]</scope>
</reference>
<dbReference type="PANTHER" id="PTHR46346">
    <property type="entry name" value="PHOSPHATIDYLINOSITOL N-ACETYLGLUCOSAMINYLTRANSFERASE SUBUNIT P"/>
    <property type="match status" value="1"/>
</dbReference>
<comment type="subcellular location">
    <subcellularLocation>
        <location evidence="1">Membrane</location>
        <topology evidence="1">Multi-pass membrane protein</topology>
    </subcellularLocation>
</comment>
<evidence type="ECO:0000313" key="8">
    <source>
        <dbReference type="Proteomes" id="UP000270296"/>
    </source>
</evidence>
<dbReference type="Pfam" id="PF08510">
    <property type="entry name" value="PIG-P"/>
    <property type="match status" value="1"/>
</dbReference>
<evidence type="ECO:0000313" key="7">
    <source>
        <dbReference type="EMBL" id="VDP01610.1"/>
    </source>
</evidence>
<dbReference type="WBParaSite" id="SBAD_0000373401-mRNA-1">
    <property type="protein sequence ID" value="SBAD_0000373401-mRNA-1"/>
    <property type="gene ID" value="SBAD_0000373401"/>
</dbReference>
<evidence type="ECO:0000313" key="9">
    <source>
        <dbReference type="WBParaSite" id="SBAD_0000373401-mRNA-1"/>
    </source>
</evidence>
<dbReference type="GO" id="GO:0006506">
    <property type="term" value="P:GPI anchor biosynthetic process"/>
    <property type="evidence" value="ECO:0007669"/>
    <property type="project" value="TreeGrafter"/>
</dbReference>
<dbReference type="GO" id="GO:0005783">
    <property type="term" value="C:endoplasmic reticulum"/>
    <property type="evidence" value="ECO:0007669"/>
    <property type="project" value="TreeGrafter"/>
</dbReference>
<protein>
    <submittedName>
        <fullName evidence="9">PIG-P domain-containing protein</fullName>
    </submittedName>
</protein>
<dbReference type="PANTHER" id="PTHR46346:SF1">
    <property type="entry name" value="PHOSPHATIDYLINOSITOL N-ACETYLGLUCOSAMINYLTRANSFERASE SUBUNIT P"/>
    <property type="match status" value="1"/>
</dbReference>
<dbReference type="OrthoDB" id="690928at2759"/>
<evidence type="ECO:0000256" key="1">
    <source>
        <dbReference type="ARBA" id="ARBA00004141"/>
    </source>
</evidence>
<sequence>MAIPEHTPAPRPERGIYGFVLFLVSCFGLVFYVVWAVCPSGYLTEFGLGHLPDRYWAIAVPVYVTVTVFLFVLFMCGLNLVVADACESYFVLSEDEFTSSDSKFDLSLLEST</sequence>
<feature type="domain" description="PIG-P" evidence="6">
    <location>
        <begin position="14"/>
        <end position="93"/>
    </location>
</feature>
<feature type="transmembrane region" description="Helical" evidence="5">
    <location>
        <begin position="16"/>
        <end position="35"/>
    </location>
</feature>
<evidence type="ECO:0000259" key="6">
    <source>
        <dbReference type="Pfam" id="PF08510"/>
    </source>
</evidence>
<evidence type="ECO:0000256" key="3">
    <source>
        <dbReference type="ARBA" id="ARBA00022989"/>
    </source>
</evidence>
<proteinExistence type="predicted"/>
<gene>
    <name evidence="7" type="ORF">SBAD_LOCUS3570</name>
</gene>
<organism evidence="9">
    <name type="scientific">Soboliphyme baturini</name>
    <dbReference type="NCBI Taxonomy" id="241478"/>
    <lineage>
        <taxon>Eukaryota</taxon>
        <taxon>Metazoa</taxon>
        <taxon>Ecdysozoa</taxon>
        <taxon>Nematoda</taxon>
        <taxon>Enoplea</taxon>
        <taxon>Dorylaimia</taxon>
        <taxon>Dioctophymatida</taxon>
        <taxon>Dioctophymatoidea</taxon>
        <taxon>Soboliphymatidae</taxon>
        <taxon>Soboliphyme</taxon>
    </lineage>
</organism>
<dbReference type="GO" id="GO:0016020">
    <property type="term" value="C:membrane"/>
    <property type="evidence" value="ECO:0007669"/>
    <property type="project" value="UniProtKB-SubCell"/>
</dbReference>
<name>A0A183IIX4_9BILA</name>